<evidence type="ECO:0000313" key="2">
    <source>
        <dbReference type="Proteomes" id="UP000796880"/>
    </source>
</evidence>
<dbReference type="AlphaFoldDB" id="A0A8K0DVU3"/>
<protein>
    <submittedName>
        <fullName evidence="1">Uncharacterized protein</fullName>
    </submittedName>
</protein>
<reference evidence="1" key="1">
    <citation type="submission" date="2020-03" db="EMBL/GenBank/DDBJ databases">
        <title>A high-quality chromosome-level genome assembly of a woody plant with both climbing and erect habits, Rhamnella rubrinervis.</title>
        <authorList>
            <person name="Lu Z."/>
            <person name="Yang Y."/>
            <person name="Zhu X."/>
            <person name="Sun Y."/>
        </authorList>
    </citation>
    <scope>NUCLEOTIDE SEQUENCE</scope>
    <source>
        <strain evidence="1">BYM</strain>
        <tissue evidence="1">Leaf</tissue>
    </source>
</reference>
<organism evidence="1 2">
    <name type="scientific">Rhamnella rubrinervis</name>
    <dbReference type="NCBI Taxonomy" id="2594499"/>
    <lineage>
        <taxon>Eukaryota</taxon>
        <taxon>Viridiplantae</taxon>
        <taxon>Streptophyta</taxon>
        <taxon>Embryophyta</taxon>
        <taxon>Tracheophyta</taxon>
        <taxon>Spermatophyta</taxon>
        <taxon>Magnoliopsida</taxon>
        <taxon>eudicotyledons</taxon>
        <taxon>Gunneridae</taxon>
        <taxon>Pentapetalae</taxon>
        <taxon>rosids</taxon>
        <taxon>fabids</taxon>
        <taxon>Rosales</taxon>
        <taxon>Rhamnaceae</taxon>
        <taxon>rhamnoid group</taxon>
        <taxon>Rhamneae</taxon>
        <taxon>Rhamnella</taxon>
    </lineage>
</organism>
<name>A0A8K0DVU3_9ROSA</name>
<proteinExistence type="predicted"/>
<dbReference type="Proteomes" id="UP000796880">
    <property type="component" value="Unassembled WGS sequence"/>
</dbReference>
<accession>A0A8K0DVU3</accession>
<comment type="caution">
    <text evidence="1">The sequence shown here is derived from an EMBL/GenBank/DDBJ whole genome shotgun (WGS) entry which is preliminary data.</text>
</comment>
<gene>
    <name evidence="1" type="ORF">FNV43_RR20991</name>
</gene>
<sequence>MGGTNTHGKTRGLKLAKKKLPRGKMFIEAPPHVMRFVGKYSTEFTTEVGVSGLNFSLSVDEIFTLVLPSKSTTFRRIGVIPKSTRSRASEEVAALRKELHESKARERKDNVAYLKSLKKNRELECRLASMESTLSILIEMQEKWFDSLEKELGLESGYFETINGDSSHQGKVR</sequence>
<keyword evidence="2" id="KW-1185">Reference proteome</keyword>
<dbReference type="EMBL" id="VOIH02000009">
    <property type="protein sequence ID" value="KAF3438230.1"/>
    <property type="molecule type" value="Genomic_DNA"/>
</dbReference>
<evidence type="ECO:0000313" key="1">
    <source>
        <dbReference type="EMBL" id="KAF3438230.1"/>
    </source>
</evidence>